<sequence>MKTTYLTGLALFAVLPGAFAQGTPSRLALTVGLINNYDVTARNSAVKNYYSLGSKVNIIFNDAWFVGFAQLNSITPKNTLRINSSEQIKTGVSEYALVGGRKWNLTPKTYALGSVRFGVSQLVLRNDQDLLLKDIFSDNHEGWKQEVAEAFGADRRQSSFMAGAEVGVGFTINKFLALETSTNYRHHFRDEKLPIATHDLNKVGFALSLVGTINLK</sequence>
<keyword evidence="1" id="KW-0732">Signal</keyword>
<gene>
    <name evidence="2" type="ORF">MUN80_16085</name>
</gene>
<feature type="chain" id="PRO_5046761039" description="Outer membrane protein beta-barrel domain-containing protein" evidence="1">
    <location>
        <begin position="21"/>
        <end position="216"/>
    </location>
</feature>
<accession>A0ABY4F5E7</accession>
<protein>
    <recommendedName>
        <fullName evidence="4">Outer membrane protein beta-barrel domain-containing protein</fullName>
    </recommendedName>
</protein>
<dbReference type="RefSeq" id="WP_244714483.1">
    <property type="nucleotide sequence ID" value="NZ_CP095049.1"/>
</dbReference>
<organism evidence="2 3">
    <name type="scientific">Hymenobacter cellulosivorans</name>
    <dbReference type="NCBI Taxonomy" id="2932249"/>
    <lineage>
        <taxon>Bacteria</taxon>
        <taxon>Pseudomonadati</taxon>
        <taxon>Bacteroidota</taxon>
        <taxon>Cytophagia</taxon>
        <taxon>Cytophagales</taxon>
        <taxon>Hymenobacteraceae</taxon>
        <taxon>Hymenobacter</taxon>
    </lineage>
</organism>
<dbReference type="Proteomes" id="UP000831785">
    <property type="component" value="Chromosome"/>
</dbReference>
<proteinExistence type="predicted"/>
<keyword evidence="3" id="KW-1185">Reference proteome</keyword>
<evidence type="ECO:0008006" key="4">
    <source>
        <dbReference type="Google" id="ProtNLM"/>
    </source>
</evidence>
<reference evidence="2 3" key="1">
    <citation type="submission" date="2022-04" db="EMBL/GenBank/DDBJ databases">
        <title>Hymenobacter sp. isolated from the air.</title>
        <authorList>
            <person name="Won M."/>
            <person name="Lee C.-M."/>
            <person name="Woen H.-Y."/>
            <person name="Kwon S.-W."/>
        </authorList>
    </citation>
    <scope>NUCLEOTIDE SEQUENCE [LARGE SCALE GENOMIC DNA]</scope>
    <source>
        <strain evidence="3">5116 S-27</strain>
    </source>
</reference>
<name>A0ABY4F5E7_9BACT</name>
<feature type="signal peptide" evidence="1">
    <location>
        <begin position="1"/>
        <end position="20"/>
    </location>
</feature>
<evidence type="ECO:0000256" key="1">
    <source>
        <dbReference type="SAM" id="SignalP"/>
    </source>
</evidence>
<evidence type="ECO:0000313" key="2">
    <source>
        <dbReference type="EMBL" id="UOQ51273.1"/>
    </source>
</evidence>
<dbReference type="EMBL" id="CP095049">
    <property type="protein sequence ID" value="UOQ51273.1"/>
    <property type="molecule type" value="Genomic_DNA"/>
</dbReference>
<evidence type="ECO:0000313" key="3">
    <source>
        <dbReference type="Proteomes" id="UP000831785"/>
    </source>
</evidence>